<dbReference type="InterPro" id="IPR050237">
    <property type="entry name" value="ATP-dep_AMP-bd_enzyme"/>
</dbReference>
<dbReference type="InterPro" id="IPR000873">
    <property type="entry name" value="AMP-dep_synth/lig_dom"/>
</dbReference>
<evidence type="ECO:0000259" key="1">
    <source>
        <dbReference type="Pfam" id="PF00501"/>
    </source>
</evidence>
<reference evidence="3" key="1">
    <citation type="submission" date="2021-01" db="EMBL/GenBank/DDBJ databases">
        <title>Whole genome shotgun sequence of Dactylosporangium siamense NBRC 106093.</title>
        <authorList>
            <person name="Komaki H."/>
            <person name="Tamura T."/>
        </authorList>
    </citation>
    <scope>NUCLEOTIDE SEQUENCE</scope>
    <source>
        <strain evidence="3">NBRC 106093</strain>
    </source>
</reference>
<dbReference type="PANTHER" id="PTHR43767:SF1">
    <property type="entry name" value="NONRIBOSOMAL PEPTIDE SYNTHASE PES1 (EUROFUNG)-RELATED"/>
    <property type="match status" value="1"/>
</dbReference>
<keyword evidence="3" id="KW-0436">Ligase</keyword>
<dbReference type="Gene3D" id="3.40.50.12780">
    <property type="entry name" value="N-terminal domain of ligase-like"/>
    <property type="match status" value="1"/>
</dbReference>
<proteinExistence type="predicted"/>
<dbReference type="AlphaFoldDB" id="A0A919Q184"/>
<protein>
    <submittedName>
        <fullName evidence="3">O-succinylbenzoic acid--CoA ligase</fullName>
    </submittedName>
</protein>
<dbReference type="GO" id="GO:0016878">
    <property type="term" value="F:acid-thiol ligase activity"/>
    <property type="evidence" value="ECO:0007669"/>
    <property type="project" value="UniProtKB-ARBA"/>
</dbReference>
<gene>
    <name evidence="3" type="ORF">Dsi01nite_100810</name>
</gene>
<dbReference type="InterPro" id="IPR025110">
    <property type="entry name" value="AMP-bd_C"/>
</dbReference>
<feature type="domain" description="AMP-binding enzyme C-terminal" evidence="2">
    <location>
        <begin position="402"/>
        <end position="476"/>
    </location>
</feature>
<dbReference type="RefSeq" id="WP_239136986.1">
    <property type="nucleotide sequence ID" value="NZ_BAAAVW010000026.1"/>
</dbReference>
<evidence type="ECO:0000313" key="3">
    <source>
        <dbReference type="EMBL" id="GIG52040.1"/>
    </source>
</evidence>
<name>A0A919Q184_9ACTN</name>
<keyword evidence="4" id="KW-1185">Reference proteome</keyword>
<comment type="caution">
    <text evidence="3">The sequence shown here is derived from an EMBL/GenBank/DDBJ whole genome shotgun (WGS) entry which is preliminary data.</text>
</comment>
<dbReference type="Gene3D" id="3.30.300.30">
    <property type="match status" value="1"/>
</dbReference>
<dbReference type="InterPro" id="IPR045851">
    <property type="entry name" value="AMP-bd_C_sf"/>
</dbReference>
<dbReference type="Proteomes" id="UP000660611">
    <property type="component" value="Unassembled WGS sequence"/>
</dbReference>
<dbReference type="Pfam" id="PF13193">
    <property type="entry name" value="AMP-binding_C"/>
    <property type="match status" value="1"/>
</dbReference>
<evidence type="ECO:0000259" key="2">
    <source>
        <dbReference type="Pfam" id="PF13193"/>
    </source>
</evidence>
<accession>A0A919Q184</accession>
<dbReference type="EMBL" id="BONQ01000167">
    <property type="protein sequence ID" value="GIG52040.1"/>
    <property type="molecule type" value="Genomic_DNA"/>
</dbReference>
<dbReference type="Pfam" id="PF00501">
    <property type="entry name" value="AMP-binding"/>
    <property type="match status" value="1"/>
</dbReference>
<evidence type="ECO:0000313" key="4">
    <source>
        <dbReference type="Proteomes" id="UP000660611"/>
    </source>
</evidence>
<dbReference type="PANTHER" id="PTHR43767">
    <property type="entry name" value="LONG-CHAIN-FATTY-ACID--COA LIGASE"/>
    <property type="match status" value="1"/>
</dbReference>
<organism evidence="3 4">
    <name type="scientific">Dactylosporangium siamense</name>
    <dbReference type="NCBI Taxonomy" id="685454"/>
    <lineage>
        <taxon>Bacteria</taxon>
        <taxon>Bacillati</taxon>
        <taxon>Actinomycetota</taxon>
        <taxon>Actinomycetes</taxon>
        <taxon>Micromonosporales</taxon>
        <taxon>Micromonosporaceae</taxon>
        <taxon>Dactylosporangium</taxon>
    </lineage>
</organism>
<feature type="domain" description="AMP-dependent synthetase/ligase" evidence="1">
    <location>
        <begin position="16"/>
        <end position="351"/>
    </location>
</feature>
<dbReference type="SUPFAM" id="SSF56801">
    <property type="entry name" value="Acetyl-CoA synthetase-like"/>
    <property type="match status" value="1"/>
</dbReference>
<dbReference type="InterPro" id="IPR042099">
    <property type="entry name" value="ANL_N_sf"/>
</dbReference>
<sequence length="487" mass="50777">MVLHAVPPTVPRLLADRSESEPDREALVVDGVGALTFGAWQRRATGLAGRLREHGVAPGDRVGLRFGAAGWLDYAVAYVAVQRLGAAAVPVPDDAPPAELAHVLGDCGATGLVHAGDAAGWTGGWTHAADDGAESPTGADLSTSDGLAQILYTSGTTARPKGVAASHANVTYGAGARHRPFRHSRHLVHAFAIGTNAAQVMLMNALLAHPAVVTLPRFTPLRFARAIAHWKAGTVFVVPAMAMELLACVDRGDGHDLSSVRLLGSAAAPLPGPVAARLAAALPNATIVNYYTSTEAAPAQTAMAYDPERPDSVGRPIAGGGLRVLDDGRPCAPGEIGAVWMRSPAPARTYFGDTATGVTTFQDGWVRMGDVGYVDAEGFLYLVERDSDVVKTGAHRVSTLRIEAAIHEHPAVADAAVVGLPHEVLGVELAAVIVVGGDASLTPPQLRAFLADRLAPHEIPSRVHAVDRLPRNRGGKVDKSSLRRTLT</sequence>